<evidence type="ECO:0000313" key="3">
    <source>
        <dbReference type="Proteomes" id="UP000054783"/>
    </source>
</evidence>
<feature type="region of interest" description="Disordered" evidence="1">
    <location>
        <begin position="1"/>
        <end position="24"/>
    </location>
</feature>
<proteinExistence type="predicted"/>
<sequence length="39" mass="4568">MNNEVKKTVNAEETKLNADNTKQNNRREQYVRFLVGLDS</sequence>
<keyword evidence="3" id="KW-1185">Reference proteome</keyword>
<dbReference type="EMBL" id="JYDQ01000311">
    <property type="protein sequence ID" value="KRY08771.1"/>
    <property type="molecule type" value="Genomic_DNA"/>
</dbReference>
<name>A0A0V0Z8W8_9BILA</name>
<feature type="non-terminal residue" evidence="2">
    <location>
        <position position="39"/>
    </location>
</feature>
<organism evidence="2 3">
    <name type="scientific">Trichinella patagoniensis</name>
    <dbReference type="NCBI Taxonomy" id="990121"/>
    <lineage>
        <taxon>Eukaryota</taxon>
        <taxon>Metazoa</taxon>
        <taxon>Ecdysozoa</taxon>
        <taxon>Nematoda</taxon>
        <taxon>Enoplea</taxon>
        <taxon>Dorylaimia</taxon>
        <taxon>Trichinellida</taxon>
        <taxon>Trichinellidae</taxon>
        <taxon>Trichinella</taxon>
    </lineage>
</organism>
<dbReference type="AlphaFoldDB" id="A0A0V0Z8W8"/>
<evidence type="ECO:0000313" key="2">
    <source>
        <dbReference type="EMBL" id="KRY08771.1"/>
    </source>
</evidence>
<protein>
    <submittedName>
        <fullName evidence="2">Uncharacterized protein</fullName>
    </submittedName>
</protein>
<comment type="caution">
    <text evidence="2">The sequence shown here is derived from an EMBL/GenBank/DDBJ whole genome shotgun (WGS) entry which is preliminary data.</text>
</comment>
<evidence type="ECO:0000256" key="1">
    <source>
        <dbReference type="SAM" id="MobiDB-lite"/>
    </source>
</evidence>
<feature type="compositionally biased region" description="Basic and acidic residues" evidence="1">
    <location>
        <begin position="1"/>
        <end position="16"/>
    </location>
</feature>
<dbReference type="Proteomes" id="UP000054783">
    <property type="component" value="Unassembled WGS sequence"/>
</dbReference>
<accession>A0A0V0Z8W8</accession>
<gene>
    <name evidence="2" type="ORF">T12_16843</name>
</gene>
<reference evidence="2 3" key="1">
    <citation type="submission" date="2015-01" db="EMBL/GenBank/DDBJ databases">
        <title>Evolution of Trichinella species and genotypes.</title>
        <authorList>
            <person name="Korhonen P.K."/>
            <person name="Edoardo P."/>
            <person name="Giuseppe L.R."/>
            <person name="Gasser R.B."/>
        </authorList>
    </citation>
    <scope>NUCLEOTIDE SEQUENCE [LARGE SCALE GENOMIC DNA]</scope>
    <source>
        <strain evidence="2">ISS2496</strain>
    </source>
</reference>